<comment type="caution">
    <text evidence="2">The sequence shown here is derived from an EMBL/GenBank/DDBJ whole genome shotgun (WGS) entry which is preliminary data.</text>
</comment>
<sequence>MELNRLSFNPRKRSAYETFDLTVLLVKQHAVALVSLYLMMAVPVFLIVGFLVNWGIGGFVVWWLKPVFERPLLDYMSKAVFNQPVSLMSSLKLLKQLKIADMLAHLTVFRLSPNRAFLAPVEQLERLSGERKTKRKQVLFASNKPKQTLWMLFCVHFEFILLMGISALTIALVPHSFSAQEAMYQIFEAPIWVEIAFNFIYIFSISLVAPLFVTGGFLAYLHRRVELEGWDIELAFKNIRTRLAGVVSAVALLLLTTFTLQPSTSYAEQIDKQAVKEQVTALYNEPNVIETETTWVPNIEAKASSSDSDWSWLIDVFTAIGEVFGVLVWVLVGLLVIWLVYYLMQKRGFFANLSLPERSKVNEQPVIPTLFAEIKSKDLPTDLIAAAKQCFEQGQHRLALAYLLHHALSWAQQRHEVRLHRSMTERECKRAIDARVPNQGQAIFARLFSAWVTVAWGHKTPDIDFIELIEQITAMTAETQEQAHEA</sequence>
<evidence type="ECO:0000313" key="3">
    <source>
        <dbReference type="Proteomes" id="UP000050378"/>
    </source>
</evidence>
<reference evidence="2 3" key="1">
    <citation type="submission" date="2015-09" db="EMBL/GenBank/DDBJ databases">
        <title>Draft Genome Sequence of Pseudoalteromonas lipolytica UCD-48B.</title>
        <authorList>
            <person name="Krusor M."/>
            <person name="Coil D.A."/>
            <person name="Lang J.M."/>
            <person name="Eisen J.A."/>
            <person name="Alexiev A."/>
        </authorList>
    </citation>
    <scope>NUCLEOTIDE SEQUENCE [LARGE SCALE GENOMIC DNA]</scope>
    <source>
        <strain evidence="2 3">UCD-48B</strain>
    </source>
</reference>
<dbReference type="Proteomes" id="UP000050378">
    <property type="component" value="Unassembled WGS sequence"/>
</dbReference>
<protein>
    <recommendedName>
        <fullName evidence="4">DUF4129 domain-containing protein</fullName>
    </recommendedName>
</protein>
<gene>
    <name evidence="2" type="ORF">AOG27_11755</name>
</gene>
<feature type="transmembrane region" description="Helical" evidence="1">
    <location>
        <begin position="242"/>
        <end position="260"/>
    </location>
</feature>
<feature type="transmembrane region" description="Helical" evidence="1">
    <location>
        <begin position="149"/>
        <end position="175"/>
    </location>
</feature>
<feature type="transmembrane region" description="Helical" evidence="1">
    <location>
        <begin position="195"/>
        <end position="221"/>
    </location>
</feature>
<evidence type="ECO:0000256" key="1">
    <source>
        <dbReference type="SAM" id="Phobius"/>
    </source>
</evidence>
<dbReference type="PATRIC" id="fig|570156.3.peg.3438"/>
<dbReference type="RefSeq" id="WP_054553210.1">
    <property type="nucleotide sequence ID" value="NZ_LJTC01000007.1"/>
</dbReference>
<accession>A0A0P7E767</accession>
<organism evidence="2 3">
    <name type="scientific">Pseudoalteromonas lipolytica</name>
    <dbReference type="NCBI Taxonomy" id="570156"/>
    <lineage>
        <taxon>Bacteria</taxon>
        <taxon>Pseudomonadati</taxon>
        <taxon>Pseudomonadota</taxon>
        <taxon>Gammaproteobacteria</taxon>
        <taxon>Alteromonadales</taxon>
        <taxon>Pseudoalteromonadaceae</taxon>
        <taxon>Pseudoalteromonas</taxon>
    </lineage>
</organism>
<keyword evidence="1" id="KW-1133">Transmembrane helix</keyword>
<dbReference type="EMBL" id="LJTC01000007">
    <property type="protein sequence ID" value="KPM83310.1"/>
    <property type="molecule type" value="Genomic_DNA"/>
</dbReference>
<feature type="transmembrane region" description="Helical" evidence="1">
    <location>
        <begin position="44"/>
        <end position="64"/>
    </location>
</feature>
<evidence type="ECO:0008006" key="4">
    <source>
        <dbReference type="Google" id="ProtNLM"/>
    </source>
</evidence>
<keyword evidence="1" id="KW-0812">Transmembrane</keyword>
<name>A0A0P7E767_9GAMM</name>
<evidence type="ECO:0000313" key="2">
    <source>
        <dbReference type="EMBL" id="KPM83310.1"/>
    </source>
</evidence>
<feature type="transmembrane region" description="Helical" evidence="1">
    <location>
        <begin position="316"/>
        <end position="344"/>
    </location>
</feature>
<dbReference type="OrthoDB" id="183980at2"/>
<dbReference type="AlphaFoldDB" id="A0A0P7E767"/>
<keyword evidence="1" id="KW-0472">Membrane</keyword>
<proteinExistence type="predicted"/>
<dbReference type="STRING" id="570156.AOG27_11755"/>